<feature type="domain" description="Mammalian cell entry C-terminal" evidence="3">
    <location>
        <begin position="118"/>
        <end position="322"/>
    </location>
</feature>
<gene>
    <name evidence="4" type="ORF">SAMN05216377_102327</name>
</gene>
<dbReference type="OrthoDB" id="338143at2"/>
<dbReference type="Pfam" id="PF02470">
    <property type="entry name" value="MlaD"/>
    <property type="match status" value="1"/>
</dbReference>
<dbReference type="GO" id="GO:0005576">
    <property type="term" value="C:extracellular region"/>
    <property type="evidence" value="ECO:0007669"/>
    <property type="project" value="TreeGrafter"/>
</dbReference>
<feature type="chain" id="PRO_5038785637" evidence="1">
    <location>
        <begin position="28"/>
        <end position="387"/>
    </location>
</feature>
<dbReference type="RefSeq" id="WP_093076919.1">
    <property type="nucleotide sequence ID" value="NZ_FNBE01000002.1"/>
</dbReference>
<accession>A0A1G7GF18</accession>
<name>A0A1G7GF18_PSEOR</name>
<proteinExistence type="predicted"/>
<feature type="signal peptide" evidence="1">
    <location>
        <begin position="1"/>
        <end position="27"/>
    </location>
</feature>
<dbReference type="GO" id="GO:0051701">
    <property type="term" value="P:biological process involved in interaction with host"/>
    <property type="evidence" value="ECO:0007669"/>
    <property type="project" value="TreeGrafter"/>
</dbReference>
<evidence type="ECO:0000259" key="2">
    <source>
        <dbReference type="Pfam" id="PF02470"/>
    </source>
</evidence>
<dbReference type="Proteomes" id="UP000198967">
    <property type="component" value="Unassembled WGS sequence"/>
</dbReference>
<dbReference type="PANTHER" id="PTHR33371:SF17">
    <property type="entry name" value="MCE-FAMILY PROTEIN MCE1B"/>
    <property type="match status" value="1"/>
</dbReference>
<protein>
    <submittedName>
        <fullName evidence="4">Phospholipid/cholesterol/gamma-HCH transport system substrate-binding protein</fullName>
    </submittedName>
</protein>
<dbReference type="InterPro" id="IPR052336">
    <property type="entry name" value="MlaD_Phospholipid_Transporter"/>
</dbReference>
<sequence length="387" mass="40569">MKQLPLGPLTKFLAFALVTALATTVLALTIANSQGGDKTTYSARFTDVNGLLVGDDVRIAGVAVGSVDKIEIVDRREAQVDFSVDSTLTVPQSVTASVLYKNLIGQRFLSLAQGGGSGRLAPGDTIPVAQTRPPLNLTTLFNGFKPLFQGLDPQQVNRLSNEIVSTLQGQGGTIDSLLASTASLTSTIADRDAVIGQVVDNLNGVLDTVNSHDEQLNQLVISLRQLVSGLAQDREPIGNAITSLGDLTETTGGFLREAREPLRQDISALGDLAGRLDRAEPTIERFLQFAPGKLNTISRAASYGSWFQFYLCGASGSIGLGDLLPAVEIPVFKSDSPRCGPDPDGVQGQSPPLVPGVPPALQQLANGLVPPGAPDLPIFAPLTGGNR</sequence>
<dbReference type="PANTHER" id="PTHR33371">
    <property type="entry name" value="INTERMEMBRANE PHOSPHOLIPID TRANSPORT SYSTEM BINDING PROTEIN MLAD-RELATED"/>
    <property type="match status" value="1"/>
</dbReference>
<evidence type="ECO:0000313" key="5">
    <source>
        <dbReference type="Proteomes" id="UP000198967"/>
    </source>
</evidence>
<keyword evidence="5" id="KW-1185">Reference proteome</keyword>
<dbReference type="InterPro" id="IPR003399">
    <property type="entry name" value="Mce/MlaD"/>
</dbReference>
<evidence type="ECO:0000313" key="4">
    <source>
        <dbReference type="EMBL" id="SDE86730.1"/>
    </source>
</evidence>
<dbReference type="EMBL" id="FNBE01000002">
    <property type="protein sequence ID" value="SDE86730.1"/>
    <property type="molecule type" value="Genomic_DNA"/>
</dbReference>
<dbReference type="AlphaFoldDB" id="A0A1G7GF18"/>
<dbReference type="Pfam" id="PF11887">
    <property type="entry name" value="Mce4_CUP1"/>
    <property type="match status" value="1"/>
</dbReference>
<feature type="domain" description="Mce/MlaD" evidence="2">
    <location>
        <begin position="38"/>
        <end position="114"/>
    </location>
</feature>
<organism evidence="4 5">
    <name type="scientific">Pseudonocardia oroxyli</name>
    <dbReference type="NCBI Taxonomy" id="366584"/>
    <lineage>
        <taxon>Bacteria</taxon>
        <taxon>Bacillati</taxon>
        <taxon>Actinomycetota</taxon>
        <taxon>Actinomycetes</taxon>
        <taxon>Pseudonocardiales</taxon>
        <taxon>Pseudonocardiaceae</taxon>
        <taxon>Pseudonocardia</taxon>
    </lineage>
</organism>
<dbReference type="STRING" id="366584.SAMN05216377_102327"/>
<keyword evidence="1" id="KW-0732">Signal</keyword>
<reference evidence="4 5" key="1">
    <citation type="submission" date="2016-10" db="EMBL/GenBank/DDBJ databases">
        <authorList>
            <person name="de Groot N.N."/>
        </authorList>
    </citation>
    <scope>NUCLEOTIDE SEQUENCE [LARGE SCALE GENOMIC DNA]</scope>
    <source>
        <strain evidence="4 5">CGMCC 4.3143</strain>
    </source>
</reference>
<dbReference type="NCBIfam" id="TIGR00996">
    <property type="entry name" value="Mtu_fam_mce"/>
    <property type="match status" value="1"/>
</dbReference>
<dbReference type="InterPro" id="IPR005693">
    <property type="entry name" value="Mce"/>
</dbReference>
<dbReference type="InterPro" id="IPR024516">
    <property type="entry name" value="Mce_C"/>
</dbReference>
<evidence type="ECO:0000256" key="1">
    <source>
        <dbReference type="SAM" id="SignalP"/>
    </source>
</evidence>
<evidence type="ECO:0000259" key="3">
    <source>
        <dbReference type="Pfam" id="PF11887"/>
    </source>
</evidence>